<feature type="domain" description="N-acetyltransferase" evidence="3">
    <location>
        <begin position="4"/>
        <end position="149"/>
    </location>
</feature>
<evidence type="ECO:0000259" key="3">
    <source>
        <dbReference type="PROSITE" id="PS51186"/>
    </source>
</evidence>
<reference evidence="4" key="2">
    <citation type="submission" date="2021-08" db="EMBL/GenBank/DDBJ databases">
        <authorList>
            <person name="Tani A."/>
            <person name="Ola A."/>
            <person name="Ogura Y."/>
            <person name="Katsura K."/>
            <person name="Hayashi T."/>
        </authorList>
    </citation>
    <scope>NUCLEOTIDE SEQUENCE</scope>
    <source>
        <strain evidence="4">NBRC 15686</strain>
    </source>
</reference>
<organism evidence="4 5">
    <name type="scientific">Methylorubrum aminovorans</name>
    <dbReference type="NCBI Taxonomy" id="269069"/>
    <lineage>
        <taxon>Bacteria</taxon>
        <taxon>Pseudomonadati</taxon>
        <taxon>Pseudomonadota</taxon>
        <taxon>Alphaproteobacteria</taxon>
        <taxon>Hyphomicrobiales</taxon>
        <taxon>Methylobacteriaceae</taxon>
        <taxon>Methylorubrum</taxon>
    </lineage>
</organism>
<evidence type="ECO:0000313" key="5">
    <source>
        <dbReference type="Proteomes" id="UP001055039"/>
    </source>
</evidence>
<comment type="caution">
    <text evidence="4">The sequence shown here is derived from an EMBL/GenBank/DDBJ whole genome shotgun (WGS) entry which is preliminary data.</text>
</comment>
<dbReference type="Pfam" id="PF00583">
    <property type="entry name" value="Acetyltransf_1"/>
    <property type="match status" value="1"/>
</dbReference>
<evidence type="ECO:0000313" key="4">
    <source>
        <dbReference type="EMBL" id="GJE67503.1"/>
    </source>
</evidence>
<dbReference type="Proteomes" id="UP001055039">
    <property type="component" value="Unassembled WGS sequence"/>
</dbReference>
<dbReference type="RefSeq" id="WP_238228424.1">
    <property type="nucleotide sequence ID" value="NZ_BAAADH010000021.1"/>
</dbReference>
<protein>
    <recommendedName>
        <fullName evidence="3">N-acetyltransferase domain-containing protein</fullName>
    </recommendedName>
</protein>
<sequence>MNHALVRVSDGADWQVYHAIRRSSLWQERGLTGYDDARPEERLPNHHSLLLKLDGEGIGTTRLDDLGDQTGIVRLVAVTARQRGRGHGRVLSAMVEDYARKLGLHTLFVSAVLDAEGFYSATGWARVASGAPPLLGHADSFAQMRKRIVP</sequence>
<dbReference type="EMBL" id="BPRC01000028">
    <property type="protein sequence ID" value="GJE67503.1"/>
    <property type="molecule type" value="Genomic_DNA"/>
</dbReference>
<dbReference type="InterPro" id="IPR000182">
    <property type="entry name" value="GNAT_dom"/>
</dbReference>
<proteinExistence type="predicted"/>
<evidence type="ECO:0000256" key="2">
    <source>
        <dbReference type="ARBA" id="ARBA00023315"/>
    </source>
</evidence>
<dbReference type="InterPro" id="IPR016181">
    <property type="entry name" value="Acyl_CoA_acyltransferase"/>
</dbReference>
<dbReference type="PANTHER" id="PTHR43877">
    <property type="entry name" value="AMINOALKYLPHOSPHONATE N-ACETYLTRANSFERASE-RELATED-RELATED"/>
    <property type="match status" value="1"/>
</dbReference>
<name>A0ABQ4UKE5_9HYPH</name>
<gene>
    <name evidence="4" type="ORF">LNAOJCKE_4735</name>
</gene>
<keyword evidence="1" id="KW-0808">Transferase</keyword>
<keyword evidence="5" id="KW-1185">Reference proteome</keyword>
<dbReference type="PROSITE" id="PS51186">
    <property type="entry name" value="GNAT"/>
    <property type="match status" value="1"/>
</dbReference>
<dbReference type="Gene3D" id="3.40.630.30">
    <property type="match status" value="1"/>
</dbReference>
<accession>A0ABQ4UKE5</accession>
<keyword evidence="2" id="KW-0012">Acyltransferase</keyword>
<dbReference type="CDD" id="cd04301">
    <property type="entry name" value="NAT_SF"/>
    <property type="match status" value="1"/>
</dbReference>
<dbReference type="SUPFAM" id="SSF55729">
    <property type="entry name" value="Acyl-CoA N-acyltransferases (Nat)"/>
    <property type="match status" value="1"/>
</dbReference>
<reference evidence="4" key="1">
    <citation type="journal article" date="2021" name="Front. Microbiol.">
        <title>Comprehensive Comparative Genomics and Phenotyping of Methylobacterium Species.</title>
        <authorList>
            <person name="Alessa O."/>
            <person name="Ogura Y."/>
            <person name="Fujitani Y."/>
            <person name="Takami H."/>
            <person name="Hayashi T."/>
            <person name="Sahin N."/>
            <person name="Tani A."/>
        </authorList>
    </citation>
    <scope>NUCLEOTIDE SEQUENCE</scope>
    <source>
        <strain evidence="4">NBRC 15686</strain>
    </source>
</reference>
<evidence type="ECO:0000256" key="1">
    <source>
        <dbReference type="ARBA" id="ARBA00022679"/>
    </source>
</evidence>
<dbReference type="InterPro" id="IPR050832">
    <property type="entry name" value="Bact_Acetyltransf"/>
</dbReference>